<keyword evidence="4 5" id="KW-0234">DNA repair</keyword>
<dbReference type="SUPFAM" id="SSF54211">
    <property type="entry name" value="Ribosomal protein S5 domain 2-like"/>
    <property type="match status" value="1"/>
</dbReference>
<name>A0A5C7FMX3_9BACT</name>
<proteinExistence type="inferred from homology"/>
<comment type="caution">
    <text evidence="9">The sequence shown here is derived from an EMBL/GenBank/DDBJ whole genome shotgun (WGS) entry which is preliminary data.</text>
</comment>
<dbReference type="Gene3D" id="3.30.565.10">
    <property type="entry name" value="Histidine kinase-like ATPase, C-terminal domain"/>
    <property type="match status" value="1"/>
</dbReference>
<evidence type="ECO:0000259" key="7">
    <source>
        <dbReference type="SMART" id="SM00853"/>
    </source>
</evidence>
<dbReference type="FunFam" id="3.30.565.10:FF:000003">
    <property type="entry name" value="DNA mismatch repair endonuclease MutL"/>
    <property type="match status" value="1"/>
</dbReference>
<evidence type="ECO:0000313" key="9">
    <source>
        <dbReference type="EMBL" id="TXF88832.1"/>
    </source>
</evidence>
<dbReference type="NCBIfam" id="TIGR00585">
    <property type="entry name" value="mutl"/>
    <property type="match status" value="1"/>
</dbReference>
<evidence type="ECO:0000256" key="1">
    <source>
        <dbReference type="ARBA" id="ARBA00006082"/>
    </source>
</evidence>
<evidence type="ECO:0000313" key="10">
    <source>
        <dbReference type="Proteomes" id="UP000321907"/>
    </source>
</evidence>
<evidence type="ECO:0000256" key="4">
    <source>
        <dbReference type="ARBA" id="ARBA00023204"/>
    </source>
</evidence>
<evidence type="ECO:0000259" key="8">
    <source>
        <dbReference type="SMART" id="SM01340"/>
    </source>
</evidence>
<feature type="region of interest" description="Disordered" evidence="6">
    <location>
        <begin position="437"/>
        <end position="462"/>
    </location>
</feature>
<comment type="function">
    <text evidence="5">This protein is involved in the repair of mismatches in DNA. It is required for dam-dependent methyl-directed DNA mismatch repair. May act as a 'molecular matchmaker', a protein that promotes the formation of a stable complex between two or more DNA-binding proteins in an ATP-dependent manner without itself being part of a final effector complex.</text>
</comment>
<keyword evidence="9" id="KW-0378">Hydrolase</keyword>
<dbReference type="GO" id="GO:0016887">
    <property type="term" value="F:ATP hydrolysis activity"/>
    <property type="evidence" value="ECO:0007669"/>
    <property type="project" value="InterPro"/>
</dbReference>
<protein>
    <recommendedName>
        <fullName evidence="2 5">DNA mismatch repair protein MutL</fullName>
    </recommendedName>
</protein>
<dbReference type="OrthoDB" id="9763467at2"/>
<evidence type="ECO:0000256" key="5">
    <source>
        <dbReference type="HAMAP-Rule" id="MF_00149"/>
    </source>
</evidence>
<dbReference type="PANTHER" id="PTHR10073:SF12">
    <property type="entry name" value="DNA MISMATCH REPAIR PROTEIN MLH1"/>
    <property type="match status" value="1"/>
</dbReference>
<dbReference type="InterPro" id="IPR038973">
    <property type="entry name" value="MutL/Mlh/Pms-like"/>
</dbReference>
<keyword evidence="9" id="KW-0540">Nuclease</keyword>
<dbReference type="CDD" id="cd00782">
    <property type="entry name" value="MutL_Trans"/>
    <property type="match status" value="1"/>
</dbReference>
<dbReference type="Gene3D" id="3.30.1370.100">
    <property type="entry name" value="MutL, C-terminal domain, regulatory subdomain"/>
    <property type="match status" value="1"/>
</dbReference>
<dbReference type="EMBL" id="VOXD01000019">
    <property type="protein sequence ID" value="TXF88832.1"/>
    <property type="molecule type" value="Genomic_DNA"/>
</dbReference>
<reference evidence="9 10" key="1">
    <citation type="submission" date="2019-08" db="EMBL/GenBank/DDBJ databases">
        <title>Lewinella sp. strain SSH13 Genome sequencing and assembly.</title>
        <authorList>
            <person name="Kim I."/>
        </authorList>
    </citation>
    <scope>NUCLEOTIDE SEQUENCE [LARGE SCALE GENOMIC DNA]</scope>
    <source>
        <strain evidence="9 10">SSH13</strain>
    </source>
</reference>
<feature type="domain" description="DNA mismatch repair protein S5" evidence="8">
    <location>
        <begin position="210"/>
        <end position="328"/>
    </location>
</feature>
<dbReference type="PANTHER" id="PTHR10073">
    <property type="entry name" value="DNA MISMATCH REPAIR PROTEIN MLH, PMS, MUTL"/>
    <property type="match status" value="1"/>
</dbReference>
<dbReference type="InterPro" id="IPR020667">
    <property type="entry name" value="DNA_mismatch_repair_MutL"/>
</dbReference>
<dbReference type="Gene3D" id="3.30.230.10">
    <property type="match status" value="1"/>
</dbReference>
<dbReference type="InterPro" id="IPR042121">
    <property type="entry name" value="MutL_C_regsub"/>
</dbReference>
<dbReference type="Gene3D" id="3.30.1540.20">
    <property type="entry name" value="MutL, C-terminal domain, dimerisation subdomain"/>
    <property type="match status" value="1"/>
</dbReference>
<dbReference type="InterPro" id="IPR042120">
    <property type="entry name" value="MutL_C_dimsub"/>
</dbReference>
<dbReference type="InterPro" id="IPR036890">
    <property type="entry name" value="HATPase_C_sf"/>
</dbReference>
<dbReference type="HAMAP" id="MF_00149">
    <property type="entry name" value="DNA_mis_repair"/>
    <property type="match status" value="1"/>
</dbReference>
<dbReference type="AlphaFoldDB" id="A0A5C7FMX3"/>
<evidence type="ECO:0000256" key="2">
    <source>
        <dbReference type="ARBA" id="ARBA00021975"/>
    </source>
</evidence>
<keyword evidence="9" id="KW-0255">Endonuclease</keyword>
<dbReference type="RefSeq" id="WP_147931249.1">
    <property type="nucleotide sequence ID" value="NZ_VOXD01000019.1"/>
</dbReference>
<sequence>MTDNLVHLLPDAIANQIAAGEVIQRPASVVKELVENAIDSGASEIELLVKDSGKALIQVRDNGCGMSETDARMSLERHATSKLRSADDLFALRTMGFRGEALASIVAVAQMEMKTRRAPDELGTRLVVEASEVKIQEPVASAPGTTIAVRNLFFNVPARRNFLKSDTVELRHIRDEYIRIALAHPEVRFDLHVNDRLDLALPAGKLRQRVVQVFGRKYDKLLVPIQEDTDVLSISGFVGKPEAARKSRVGQFFFINNRFIKSSYLHHAVTSAYDDLLPKESYPFYVIYLEIDPARIDVNVHPTKQEIKFEDERLIYNYLKATIRHGLGRASIMPSIDFETDNPFSPSRTNITNKRLPDDEGEALPSRMNDDYRKPAAASGQSGSTGRSSSGASMPRSEAERHASNLRNWSQLYEGLGNDAPATPEAAFIDFGEAETSNPEMGELLPSRMSNDEDDATGSAIPTQDRAPYQLHQRYIVSPIKSGWLLIDQRAAHQRILYEQFLRTLQDAPAASQQSLFPQTLELPHVDVGLMNSILPDLRQLGFDLEHFGGESFIIRGIPAELAGQNEILLLEQLLEQYRKDIEVESNGHTRLARALVRSAAIKAGQSLDVAEMRSLINRLFACEQPRRAPSGRRCFVKYELNEIDKQFEG</sequence>
<dbReference type="InterPro" id="IPR037198">
    <property type="entry name" value="MutL_C_sf"/>
</dbReference>
<dbReference type="SMART" id="SM01340">
    <property type="entry name" value="DNA_mis_repair"/>
    <property type="match status" value="1"/>
</dbReference>
<dbReference type="Pfam" id="PF01119">
    <property type="entry name" value="DNA_mis_repair"/>
    <property type="match status" value="1"/>
</dbReference>
<dbReference type="CDD" id="cd16926">
    <property type="entry name" value="HATPase_MutL-MLH-PMS-like"/>
    <property type="match status" value="1"/>
</dbReference>
<dbReference type="GO" id="GO:0032300">
    <property type="term" value="C:mismatch repair complex"/>
    <property type="evidence" value="ECO:0007669"/>
    <property type="project" value="InterPro"/>
</dbReference>
<feature type="compositionally biased region" description="Polar residues" evidence="6">
    <location>
        <begin position="342"/>
        <end position="353"/>
    </location>
</feature>
<keyword evidence="10" id="KW-1185">Reference proteome</keyword>
<keyword evidence="3 5" id="KW-0227">DNA damage</keyword>
<dbReference type="Pfam" id="PF08676">
    <property type="entry name" value="MutL_C"/>
    <property type="match status" value="1"/>
</dbReference>
<dbReference type="InterPro" id="IPR014790">
    <property type="entry name" value="MutL_C"/>
</dbReference>
<dbReference type="Proteomes" id="UP000321907">
    <property type="component" value="Unassembled WGS sequence"/>
</dbReference>
<dbReference type="InterPro" id="IPR013507">
    <property type="entry name" value="DNA_mismatch_S5_2-like"/>
</dbReference>
<dbReference type="InterPro" id="IPR020568">
    <property type="entry name" value="Ribosomal_Su5_D2-typ_SF"/>
</dbReference>
<feature type="region of interest" description="Disordered" evidence="6">
    <location>
        <begin position="338"/>
        <end position="403"/>
    </location>
</feature>
<feature type="domain" description="MutL C-terminal dimerisation" evidence="7">
    <location>
        <begin position="467"/>
        <end position="608"/>
    </location>
</feature>
<evidence type="ECO:0000256" key="6">
    <source>
        <dbReference type="SAM" id="MobiDB-lite"/>
    </source>
</evidence>
<comment type="similarity">
    <text evidence="1 5">Belongs to the DNA mismatch repair MutL/HexB family.</text>
</comment>
<accession>A0A5C7FMX3</accession>
<feature type="compositionally biased region" description="Low complexity" evidence="6">
    <location>
        <begin position="376"/>
        <end position="393"/>
    </location>
</feature>
<dbReference type="InterPro" id="IPR002099">
    <property type="entry name" value="MutL/Mlh/PMS"/>
</dbReference>
<dbReference type="SUPFAM" id="SSF118116">
    <property type="entry name" value="DNA mismatch repair protein MutL"/>
    <property type="match status" value="1"/>
</dbReference>
<dbReference type="PROSITE" id="PS00058">
    <property type="entry name" value="DNA_MISMATCH_REPAIR_1"/>
    <property type="match status" value="1"/>
</dbReference>
<dbReference type="SMART" id="SM00853">
    <property type="entry name" value="MutL_C"/>
    <property type="match status" value="1"/>
</dbReference>
<dbReference type="GO" id="GO:0006298">
    <property type="term" value="P:mismatch repair"/>
    <property type="evidence" value="ECO:0007669"/>
    <property type="project" value="UniProtKB-UniRule"/>
</dbReference>
<dbReference type="InterPro" id="IPR014762">
    <property type="entry name" value="DNA_mismatch_repair_CS"/>
</dbReference>
<gene>
    <name evidence="5 9" type="primary">mutL</name>
    <name evidence="9" type="ORF">FUA23_13365</name>
</gene>
<evidence type="ECO:0000256" key="3">
    <source>
        <dbReference type="ARBA" id="ARBA00022763"/>
    </source>
</evidence>
<dbReference type="GO" id="GO:0005524">
    <property type="term" value="F:ATP binding"/>
    <property type="evidence" value="ECO:0007669"/>
    <property type="project" value="InterPro"/>
</dbReference>
<dbReference type="GO" id="GO:0004519">
    <property type="term" value="F:endonuclease activity"/>
    <property type="evidence" value="ECO:0007669"/>
    <property type="project" value="UniProtKB-KW"/>
</dbReference>
<dbReference type="GO" id="GO:0140664">
    <property type="term" value="F:ATP-dependent DNA damage sensor activity"/>
    <property type="evidence" value="ECO:0007669"/>
    <property type="project" value="InterPro"/>
</dbReference>
<organism evidence="9 10">
    <name type="scientific">Neolewinella aurantiaca</name>
    <dbReference type="NCBI Taxonomy" id="2602767"/>
    <lineage>
        <taxon>Bacteria</taxon>
        <taxon>Pseudomonadati</taxon>
        <taxon>Bacteroidota</taxon>
        <taxon>Saprospiria</taxon>
        <taxon>Saprospirales</taxon>
        <taxon>Lewinellaceae</taxon>
        <taxon>Neolewinella</taxon>
    </lineage>
</organism>
<dbReference type="InterPro" id="IPR014721">
    <property type="entry name" value="Ribsml_uS5_D2-typ_fold_subgr"/>
</dbReference>
<dbReference type="Pfam" id="PF13589">
    <property type="entry name" value="HATPase_c_3"/>
    <property type="match status" value="1"/>
</dbReference>
<dbReference type="GO" id="GO:0030983">
    <property type="term" value="F:mismatched DNA binding"/>
    <property type="evidence" value="ECO:0007669"/>
    <property type="project" value="InterPro"/>
</dbReference>
<dbReference type="SUPFAM" id="SSF55874">
    <property type="entry name" value="ATPase domain of HSP90 chaperone/DNA topoisomerase II/histidine kinase"/>
    <property type="match status" value="1"/>
</dbReference>